<dbReference type="SUPFAM" id="SSF56655">
    <property type="entry name" value="Carbohydrate phosphatase"/>
    <property type="match status" value="1"/>
</dbReference>
<evidence type="ECO:0000256" key="5">
    <source>
        <dbReference type="ARBA" id="ARBA00022842"/>
    </source>
</evidence>
<evidence type="ECO:0000313" key="7">
    <source>
        <dbReference type="Proteomes" id="UP001157910"/>
    </source>
</evidence>
<dbReference type="Proteomes" id="UP001157910">
    <property type="component" value="Unassembled WGS sequence"/>
</dbReference>
<dbReference type="InterPro" id="IPR000760">
    <property type="entry name" value="Inositol_monophosphatase-like"/>
</dbReference>
<evidence type="ECO:0000256" key="1">
    <source>
        <dbReference type="ARBA" id="ARBA00001946"/>
    </source>
</evidence>
<accession>A0ABY1QFL3</accession>
<organism evidence="6 7">
    <name type="scientific">Novosphingobium panipatense</name>
    <dbReference type="NCBI Taxonomy" id="428991"/>
    <lineage>
        <taxon>Bacteria</taxon>
        <taxon>Pseudomonadati</taxon>
        <taxon>Pseudomonadota</taxon>
        <taxon>Alphaproteobacteria</taxon>
        <taxon>Sphingomonadales</taxon>
        <taxon>Sphingomonadaceae</taxon>
        <taxon>Novosphingobium</taxon>
    </lineage>
</organism>
<dbReference type="Pfam" id="PF00459">
    <property type="entry name" value="Inositol_P"/>
    <property type="match status" value="1"/>
</dbReference>
<keyword evidence="7" id="KW-1185">Reference proteome</keyword>
<dbReference type="PANTHER" id="PTHR43200:SF6">
    <property type="entry name" value="3'(2'),5'-BISPHOSPHATE NUCLEOTIDASE"/>
    <property type="match status" value="1"/>
</dbReference>
<comment type="similarity">
    <text evidence="2">Belongs to the inositol monophosphatase superfamily.</text>
</comment>
<dbReference type="InterPro" id="IPR051090">
    <property type="entry name" value="Inositol_monoP_superfamily"/>
</dbReference>
<evidence type="ECO:0000256" key="2">
    <source>
        <dbReference type="ARBA" id="ARBA00009759"/>
    </source>
</evidence>
<dbReference type="Gene3D" id="3.40.190.80">
    <property type="match status" value="1"/>
</dbReference>
<evidence type="ECO:0000256" key="3">
    <source>
        <dbReference type="ARBA" id="ARBA00022723"/>
    </source>
</evidence>
<name>A0ABY1QFL3_9SPHN</name>
<gene>
    <name evidence="6" type="ORF">SAMN06296065_10556</name>
</gene>
<dbReference type="PANTHER" id="PTHR43200">
    <property type="entry name" value="PHOSPHATASE"/>
    <property type="match status" value="1"/>
</dbReference>
<protein>
    <submittedName>
        <fullName evidence="6">Histidinol-phosphatase, inositol monophosphatase family</fullName>
    </submittedName>
</protein>
<dbReference type="Gene3D" id="3.30.540.10">
    <property type="entry name" value="Fructose-1,6-Bisphosphatase, subunit A, domain 1"/>
    <property type="match status" value="1"/>
</dbReference>
<comment type="cofactor">
    <cofactor evidence="1">
        <name>Mg(2+)</name>
        <dbReference type="ChEBI" id="CHEBI:18420"/>
    </cofactor>
</comment>
<comment type="caution">
    <text evidence="6">The sequence shown here is derived from an EMBL/GenBank/DDBJ whole genome shotgun (WGS) entry which is preliminary data.</text>
</comment>
<reference evidence="6 7" key="1">
    <citation type="submission" date="2017-05" db="EMBL/GenBank/DDBJ databases">
        <authorList>
            <person name="Varghese N."/>
            <person name="Submissions S."/>
        </authorList>
    </citation>
    <scope>NUCLEOTIDE SEQUENCE [LARGE SCALE GENOMIC DNA]</scope>
    <source>
        <strain evidence="6 7">SM16</strain>
    </source>
</reference>
<keyword evidence="3" id="KW-0479">Metal-binding</keyword>
<keyword evidence="5" id="KW-0460">Magnesium</keyword>
<dbReference type="PRINTS" id="PR00377">
    <property type="entry name" value="IMPHPHTASES"/>
</dbReference>
<proteinExistence type="inferred from homology"/>
<dbReference type="CDD" id="cd01641">
    <property type="entry name" value="Bacterial_IMPase_like_1"/>
    <property type="match status" value="1"/>
</dbReference>
<keyword evidence="4" id="KW-0378">Hydrolase</keyword>
<dbReference type="EMBL" id="FXUI01000005">
    <property type="protein sequence ID" value="SMP69235.1"/>
    <property type="molecule type" value="Genomic_DNA"/>
</dbReference>
<evidence type="ECO:0000313" key="6">
    <source>
        <dbReference type="EMBL" id="SMP69235.1"/>
    </source>
</evidence>
<sequence length="298" mass="32036">MDENPDVLTNVRMIGVAGPAVARNLTASRATGQSETMKIEQDIALALRLADAAGDAIRPHFRSGISADRKMDASPVTVADRAAEEAMRRILKAEAGRDTIIGEEFGTEEGSSNRTWVLDPIDGTVSFIAGRPIFGTLIALLVDGWPVLGIIDQPILKERWVGASGRATTFNGREVRTRPCRTLSDAMLATTGPQYFDDHQGDHFMTLAAKTDHKRMMMGGDCYNYGLLASGHLDLICEAGLKLHDWAALVPIVEGAGGTMCDWNGEPLNAGSTGEVLAMGDPARLEDVIEAMACHHHD</sequence>
<evidence type="ECO:0000256" key="4">
    <source>
        <dbReference type="ARBA" id="ARBA00022801"/>
    </source>
</evidence>